<organism evidence="7 8">
    <name type="scientific">Aedes albopictus</name>
    <name type="common">Asian tiger mosquito</name>
    <name type="synonym">Stegomyia albopicta</name>
    <dbReference type="NCBI Taxonomy" id="7160"/>
    <lineage>
        <taxon>Eukaryota</taxon>
        <taxon>Metazoa</taxon>
        <taxon>Ecdysozoa</taxon>
        <taxon>Arthropoda</taxon>
        <taxon>Hexapoda</taxon>
        <taxon>Insecta</taxon>
        <taxon>Pterygota</taxon>
        <taxon>Neoptera</taxon>
        <taxon>Endopterygota</taxon>
        <taxon>Diptera</taxon>
        <taxon>Nematocera</taxon>
        <taxon>Culicoidea</taxon>
        <taxon>Culicidae</taxon>
        <taxon>Culicinae</taxon>
        <taxon>Aedini</taxon>
        <taxon>Aedes</taxon>
        <taxon>Stegomyia</taxon>
    </lineage>
</organism>
<dbReference type="InterPro" id="IPR019786">
    <property type="entry name" value="Zinc_finger_PHD-type_CS"/>
</dbReference>
<protein>
    <recommendedName>
        <fullName evidence="6">PHD-type domain-containing protein</fullName>
    </recommendedName>
</protein>
<dbReference type="SUPFAM" id="SSF57903">
    <property type="entry name" value="FYVE/PHD zinc finger"/>
    <property type="match status" value="1"/>
</dbReference>
<evidence type="ECO:0000256" key="5">
    <source>
        <dbReference type="SAM" id="MobiDB-lite"/>
    </source>
</evidence>
<proteinExistence type="predicted"/>
<evidence type="ECO:0000256" key="4">
    <source>
        <dbReference type="PROSITE-ProRule" id="PRU00146"/>
    </source>
</evidence>
<dbReference type="InterPro" id="IPR011011">
    <property type="entry name" value="Znf_FYVE_PHD"/>
</dbReference>
<reference evidence="7" key="2">
    <citation type="submission" date="2025-05" db="UniProtKB">
        <authorList>
            <consortium name="EnsemblMetazoa"/>
        </authorList>
    </citation>
    <scope>IDENTIFICATION</scope>
    <source>
        <strain evidence="7">Foshan</strain>
    </source>
</reference>
<dbReference type="Pfam" id="PF00628">
    <property type="entry name" value="PHD"/>
    <property type="match status" value="1"/>
</dbReference>
<dbReference type="InterPro" id="IPR001965">
    <property type="entry name" value="Znf_PHD"/>
</dbReference>
<dbReference type="InterPro" id="IPR019787">
    <property type="entry name" value="Znf_PHD-finger"/>
</dbReference>
<keyword evidence="2 4" id="KW-0863">Zinc-finger</keyword>
<dbReference type="Gene3D" id="3.30.40.10">
    <property type="entry name" value="Zinc/RING finger domain, C3HC4 (zinc finger)"/>
    <property type="match status" value="1"/>
</dbReference>
<keyword evidence="3" id="KW-0862">Zinc</keyword>
<feature type="region of interest" description="Disordered" evidence="5">
    <location>
        <begin position="122"/>
        <end position="162"/>
    </location>
</feature>
<evidence type="ECO:0000256" key="3">
    <source>
        <dbReference type="ARBA" id="ARBA00022833"/>
    </source>
</evidence>
<feature type="domain" description="PHD-type" evidence="6">
    <location>
        <begin position="12"/>
        <end position="61"/>
    </location>
</feature>
<evidence type="ECO:0000313" key="7">
    <source>
        <dbReference type="EnsemblMetazoa" id="AALFPA23_003415.P3775"/>
    </source>
</evidence>
<dbReference type="InterPro" id="IPR013083">
    <property type="entry name" value="Znf_RING/FYVE/PHD"/>
</dbReference>
<evidence type="ECO:0000256" key="1">
    <source>
        <dbReference type="ARBA" id="ARBA00022723"/>
    </source>
</evidence>
<evidence type="ECO:0000256" key="2">
    <source>
        <dbReference type="ARBA" id="ARBA00022771"/>
    </source>
</evidence>
<dbReference type="PROSITE" id="PS50016">
    <property type="entry name" value="ZF_PHD_2"/>
    <property type="match status" value="1"/>
</dbReference>
<dbReference type="SMART" id="SM00249">
    <property type="entry name" value="PHD"/>
    <property type="match status" value="1"/>
</dbReference>
<keyword evidence="8" id="KW-1185">Reference proteome</keyword>
<keyword evidence="1" id="KW-0479">Metal-binding</keyword>
<accession>A0ABM1XW43</accession>
<dbReference type="Proteomes" id="UP000069940">
    <property type="component" value="Unassembled WGS sequence"/>
</dbReference>
<reference evidence="8" key="1">
    <citation type="journal article" date="2015" name="Proc. Natl. Acad. Sci. U.S.A.">
        <title>Genome sequence of the Asian Tiger mosquito, Aedes albopictus, reveals insights into its biology, genetics, and evolution.</title>
        <authorList>
            <person name="Chen X.G."/>
            <person name="Jiang X."/>
            <person name="Gu J."/>
            <person name="Xu M."/>
            <person name="Wu Y."/>
            <person name="Deng Y."/>
            <person name="Zhang C."/>
            <person name="Bonizzoni M."/>
            <person name="Dermauw W."/>
            <person name="Vontas J."/>
            <person name="Armbruster P."/>
            <person name="Huang X."/>
            <person name="Yang Y."/>
            <person name="Zhang H."/>
            <person name="He W."/>
            <person name="Peng H."/>
            <person name="Liu Y."/>
            <person name="Wu K."/>
            <person name="Chen J."/>
            <person name="Lirakis M."/>
            <person name="Topalis P."/>
            <person name="Van Leeuwen T."/>
            <person name="Hall A.B."/>
            <person name="Jiang X."/>
            <person name="Thorpe C."/>
            <person name="Mueller R.L."/>
            <person name="Sun C."/>
            <person name="Waterhouse R.M."/>
            <person name="Yan G."/>
            <person name="Tu Z.J."/>
            <person name="Fang X."/>
            <person name="James A.A."/>
        </authorList>
    </citation>
    <scope>NUCLEOTIDE SEQUENCE [LARGE SCALE GENOMIC DNA]</scope>
    <source>
        <strain evidence="8">Foshan</strain>
    </source>
</reference>
<dbReference type="RefSeq" id="XP_062703688.1">
    <property type="nucleotide sequence ID" value="XM_062847704.1"/>
</dbReference>
<dbReference type="EnsemblMetazoa" id="AALFPA23_003415.R3775">
    <property type="protein sequence ID" value="AALFPA23_003415.P3775"/>
    <property type="gene ID" value="AALFPA23_003415"/>
</dbReference>
<evidence type="ECO:0000313" key="8">
    <source>
        <dbReference type="Proteomes" id="UP000069940"/>
    </source>
</evidence>
<dbReference type="PROSITE" id="PS01359">
    <property type="entry name" value="ZF_PHD_1"/>
    <property type="match status" value="1"/>
</dbReference>
<evidence type="ECO:0000259" key="6">
    <source>
        <dbReference type="PROSITE" id="PS50016"/>
    </source>
</evidence>
<sequence>MTNPGGDADLRHGNCSACDNPDADRNYVQCDTCDSWWHFSCVNVTESISDRSWICHNCVGSPQQNQHVATGNTSPNGSTTSMQRDLALLKQRQELERQRMEHELQKKFLDEQLELMDKAIASRSRESGRESGGLVADVPNGNPEQESGAVGGDPNSPAAAQPADNRNLVDAVHGLERQLERCQLQAVPGREEIEDLRRQLQQCKRQLGLDPTEWSISPPIGQHRYSFPNPSGDQYQGNQQPRNLGANKKTYSTEVGIAGKSSFNESGSLNKVYGGNVPHKSSTIPYDTIPLTRDQQWYRTNSFR</sequence>
<dbReference type="GeneID" id="134286131"/>
<name>A0ABM1XW43_AEDAL</name>